<evidence type="ECO:0000256" key="9">
    <source>
        <dbReference type="RuleBase" id="RU368030"/>
    </source>
</evidence>
<dbReference type="Pfam" id="PF02501">
    <property type="entry name" value="T2SSI"/>
    <property type="match status" value="1"/>
</dbReference>
<protein>
    <recommendedName>
        <fullName evidence="9">Type II secretion system protein I</fullName>
        <shortName evidence="9">T2SS minor pseudopilin I</shortName>
    </recommendedName>
</protein>
<dbReference type="GO" id="GO:0005886">
    <property type="term" value="C:plasma membrane"/>
    <property type="evidence" value="ECO:0007669"/>
    <property type="project" value="UniProtKB-SubCell"/>
</dbReference>
<comment type="PTM">
    <text evidence="9">Cleaved by prepilin peptidase.</text>
</comment>
<dbReference type="OrthoDB" id="7619530at2"/>
<evidence type="ECO:0000313" key="12">
    <source>
        <dbReference type="Proteomes" id="UP000282211"/>
    </source>
</evidence>
<evidence type="ECO:0000256" key="1">
    <source>
        <dbReference type="ARBA" id="ARBA00004377"/>
    </source>
</evidence>
<dbReference type="PANTHER" id="PTHR38779">
    <property type="entry name" value="TYPE II SECRETION SYSTEM PROTEIN I-RELATED"/>
    <property type="match status" value="1"/>
</dbReference>
<dbReference type="InterPro" id="IPR003413">
    <property type="entry name" value="T2SS_GspI_C"/>
</dbReference>
<sequence>MTPPLNQSAITNPTGKDKGFTLVEVLVSLVIFSVAILGLTQAGTQTVATLTQLEQKTYASIIADNQLALARLRTGPQSSLTLSGEAEAGGRAFDYRVIRKDTDVPNFFELVVTVNAVNSPQILIERRAFITAEAS</sequence>
<evidence type="ECO:0000256" key="2">
    <source>
        <dbReference type="ARBA" id="ARBA00008358"/>
    </source>
</evidence>
<dbReference type="Gene3D" id="3.30.1300.30">
    <property type="entry name" value="GSPII I/J protein-like"/>
    <property type="match status" value="1"/>
</dbReference>
<dbReference type="AlphaFoldDB" id="A0A420WDZ1"/>
<name>A0A420WDZ1_9PROT</name>
<evidence type="ECO:0000256" key="7">
    <source>
        <dbReference type="ARBA" id="ARBA00022989"/>
    </source>
</evidence>
<evidence type="ECO:0000256" key="3">
    <source>
        <dbReference type="ARBA" id="ARBA00022475"/>
    </source>
</evidence>
<dbReference type="InterPro" id="IPR012902">
    <property type="entry name" value="N_methyl_site"/>
</dbReference>
<dbReference type="NCBIfam" id="TIGR01707">
    <property type="entry name" value="gspI"/>
    <property type="match status" value="1"/>
</dbReference>
<keyword evidence="7 9" id="KW-1133">Transmembrane helix</keyword>
<comment type="similarity">
    <text evidence="2 9">Belongs to the GSP I family.</text>
</comment>
<dbReference type="RefSeq" id="WP_121101529.1">
    <property type="nucleotide sequence ID" value="NZ_RBII01000002.1"/>
</dbReference>
<organism evidence="11 12">
    <name type="scientific">Litorimonas taeanensis</name>
    <dbReference type="NCBI Taxonomy" id="568099"/>
    <lineage>
        <taxon>Bacteria</taxon>
        <taxon>Pseudomonadati</taxon>
        <taxon>Pseudomonadota</taxon>
        <taxon>Alphaproteobacteria</taxon>
        <taxon>Maricaulales</taxon>
        <taxon>Robiginitomaculaceae</taxon>
    </lineage>
</organism>
<comment type="subunit">
    <text evidence="9">Type II secretion is composed of four main components: the outer membrane complex, the inner membrane complex, the cytoplasmic secretion ATPase and the periplasm-spanning pseudopilus.</text>
</comment>
<reference evidence="11 12" key="1">
    <citation type="submission" date="2018-10" db="EMBL/GenBank/DDBJ databases">
        <title>Genomic Encyclopedia of Type Strains, Phase IV (KMG-IV): sequencing the most valuable type-strain genomes for metagenomic binning, comparative biology and taxonomic classification.</title>
        <authorList>
            <person name="Goeker M."/>
        </authorList>
    </citation>
    <scope>NUCLEOTIDE SEQUENCE [LARGE SCALE GENOMIC DNA]</scope>
    <source>
        <strain evidence="11 12">DSM 22008</strain>
    </source>
</reference>
<keyword evidence="4 9" id="KW-0488">Methylation</keyword>
<dbReference type="GO" id="GO:0015627">
    <property type="term" value="C:type II protein secretion system complex"/>
    <property type="evidence" value="ECO:0007669"/>
    <property type="project" value="UniProtKB-UniRule"/>
</dbReference>
<dbReference type="SUPFAM" id="SSF54523">
    <property type="entry name" value="Pili subunits"/>
    <property type="match status" value="1"/>
</dbReference>
<feature type="transmembrane region" description="Helical" evidence="9">
    <location>
        <begin position="20"/>
        <end position="39"/>
    </location>
</feature>
<accession>A0A420WDZ1</accession>
<comment type="caution">
    <text evidence="11">The sequence shown here is derived from an EMBL/GenBank/DDBJ whole genome shotgun (WGS) entry which is preliminary data.</text>
</comment>
<proteinExistence type="inferred from homology"/>
<dbReference type="PANTHER" id="PTHR38779:SF2">
    <property type="entry name" value="TYPE II SECRETION SYSTEM PROTEIN I-RELATED"/>
    <property type="match status" value="1"/>
</dbReference>
<gene>
    <name evidence="11" type="ORF">DES40_2012</name>
</gene>
<evidence type="ECO:0000259" key="10">
    <source>
        <dbReference type="Pfam" id="PF02501"/>
    </source>
</evidence>
<keyword evidence="8 9" id="KW-0472">Membrane</keyword>
<dbReference type="Pfam" id="PF07963">
    <property type="entry name" value="N_methyl"/>
    <property type="match status" value="1"/>
</dbReference>
<keyword evidence="5 9" id="KW-0997">Cell inner membrane</keyword>
<feature type="domain" description="Type II secretion system protein GspI C-terminal" evidence="10">
    <location>
        <begin position="53"/>
        <end position="130"/>
    </location>
</feature>
<dbReference type="NCBIfam" id="TIGR02532">
    <property type="entry name" value="IV_pilin_GFxxxE"/>
    <property type="match status" value="1"/>
</dbReference>
<dbReference type="InterPro" id="IPR045584">
    <property type="entry name" value="Pilin-like"/>
</dbReference>
<comment type="function">
    <text evidence="9">Component of the type II secretion system required for the energy-dependent secretion of extracellular factors such as proteases and toxins from the periplasm.</text>
</comment>
<evidence type="ECO:0000256" key="8">
    <source>
        <dbReference type="ARBA" id="ARBA00023136"/>
    </source>
</evidence>
<dbReference type="Proteomes" id="UP000282211">
    <property type="component" value="Unassembled WGS sequence"/>
</dbReference>
<keyword evidence="3" id="KW-1003">Cell membrane</keyword>
<dbReference type="InParanoid" id="A0A420WDZ1"/>
<keyword evidence="6 9" id="KW-0812">Transmembrane</keyword>
<dbReference type="EMBL" id="RBII01000002">
    <property type="protein sequence ID" value="RKQ69213.1"/>
    <property type="molecule type" value="Genomic_DNA"/>
</dbReference>
<comment type="subcellular location">
    <subcellularLocation>
        <location evidence="1 9">Cell inner membrane</location>
        <topology evidence="1 9">Single-pass membrane protein</topology>
    </subcellularLocation>
</comment>
<evidence type="ECO:0000313" key="11">
    <source>
        <dbReference type="EMBL" id="RKQ69213.1"/>
    </source>
</evidence>
<dbReference type="InterPro" id="IPR010052">
    <property type="entry name" value="T2SS_protein-GspI"/>
</dbReference>
<keyword evidence="12" id="KW-1185">Reference proteome</keyword>
<evidence type="ECO:0000256" key="5">
    <source>
        <dbReference type="ARBA" id="ARBA00022519"/>
    </source>
</evidence>
<evidence type="ECO:0000256" key="6">
    <source>
        <dbReference type="ARBA" id="ARBA00022692"/>
    </source>
</evidence>
<evidence type="ECO:0000256" key="4">
    <source>
        <dbReference type="ARBA" id="ARBA00022481"/>
    </source>
</evidence>
<dbReference type="GO" id="GO:0015628">
    <property type="term" value="P:protein secretion by the type II secretion system"/>
    <property type="evidence" value="ECO:0007669"/>
    <property type="project" value="UniProtKB-UniRule"/>
</dbReference>